<reference evidence="14" key="1">
    <citation type="journal article" date="2020" name="Stud. Mycol.">
        <title>101 Dothideomycetes genomes: a test case for predicting lifestyles and emergence of pathogens.</title>
        <authorList>
            <person name="Haridas S."/>
            <person name="Albert R."/>
            <person name="Binder M."/>
            <person name="Bloem J."/>
            <person name="Labutti K."/>
            <person name="Salamov A."/>
            <person name="Andreopoulos B."/>
            <person name="Baker S."/>
            <person name="Barry K."/>
            <person name="Bills G."/>
            <person name="Bluhm B."/>
            <person name="Cannon C."/>
            <person name="Castanera R."/>
            <person name="Culley D."/>
            <person name="Daum C."/>
            <person name="Ezra D."/>
            <person name="Gonzalez J."/>
            <person name="Henrissat B."/>
            <person name="Kuo A."/>
            <person name="Liang C."/>
            <person name="Lipzen A."/>
            <person name="Lutzoni F."/>
            <person name="Magnuson J."/>
            <person name="Mondo S."/>
            <person name="Nolan M."/>
            <person name="Ohm R."/>
            <person name="Pangilinan J."/>
            <person name="Park H.-J."/>
            <person name="Ramirez L."/>
            <person name="Alfaro M."/>
            <person name="Sun H."/>
            <person name="Tritt A."/>
            <person name="Yoshinaga Y."/>
            <person name="Zwiers L.-H."/>
            <person name="Turgeon B."/>
            <person name="Goodwin S."/>
            <person name="Spatafora J."/>
            <person name="Crous P."/>
            <person name="Grigoriev I."/>
        </authorList>
    </citation>
    <scope>NUCLEOTIDE SEQUENCE</scope>
    <source>
        <strain evidence="14">CBS 113818</strain>
    </source>
</reference>
<dbReference type="Gene3D" id="3.30.300.30">
    <property type="match status" value="1"/>
</dbReference>
<gene>
    <name evidence="14" type="ORF">CC86DRAFT_360096</name>
</gene>
<dbReference type="InterPro" id="IPR029063">
    <property type="entry name" value="SAM-dependent_MTases_sf"/>
</dbReference>
<dbReference type="InterPro" id="IPR020845">
    <property type="entry name" value="AMP-binding_CS"/>
</dbReference>
<keyword evidence="15" id="KW-1185">Reference proteome</keyword>
<dbReference type="InterPro" id="IPR042099">
    <property type="entry name" value="ANL_N_sf"/>
</dbReference>
<evidence type="ECO:0000256" key="7">
    <source>
        <dbReference type="ARBA" id="ARBA00023268"/>
    </source>
</evidence>
<evidence type="ECO:0000256" key="5">
    <source>
        <dbReference type="ARBA" id="ARBA00022679"/>
    </source>
</evidence>
<dbReference type="Gene3D" id="3.40.50.150">
    <property type="entry name" value="Vaccinia Virus protein VP39"/>
    <property type="match status" value="1"/>
</dbReference>
<feature type="active site" description="Proton donor; for dehydratase activity" evidence="9">
    <location>
        <position position="1150"/>
    </location>
</feature>
<dbReference type="Pfam" id="PF00668">
    <property type="entry name" value="Condensation"/>
    <property type="match status" value="1"/>
</dbReference>
<protein>
    <recommendedName>
        <fullName evidence="16">Hybrid NRPS/PKS enzyme</fullName>
    </recommendedName>
</protein>
<evidence type="ECO:0000259" key="13">
    <source>
        <dbReference type="PROSITE" id="PS52019"/>
    </source>
</evidence>
<dbReference type="GO" id="GO:0004312">
    <property type="term" value="F:fatty acid synthase activity"/>
    <property type="evidence" value="ECO:0007669"/>
    <property type="project" value="TreeGrafter"/>
</dbReference>
<dbReference type="SUPFAM" id="SSF55048">
    <property type="entry name" value="Probable ACP-binding domain of malonyl-CoA ACP transacylase"/>
    <property type="match status" value="1"/>
</dbReference>
<keyword evidence="5" id="KW-0808">Transferase</keyword>
<keyword evidence="7" id="KW-0511">Multifunctional enzyme</keyword>
<feature type="region of interest" description="Disordered" evidence="10">
    <location>
        <begin position="3597"/>
        <end position="3617"/>
    </location>
</feature>
<evidence type="ECO:0000256" key="4">
    <source>
        <dbReference type="ARBA" id="ARBA00022603"/>
    </source>
</evidence>
<feature type="domain" description="PKS/mFAS DH" evidence="13">
    <location>
        <begin position="941"/>
        <end position="1243"/>
    </location>
</feature>
<dbReference type="InterPro" id="IPR016039">
    <property type="entry name" value="Thiolase-like"/>
</dbReference>
<evidence type="ECO:0000256" key="6">
    <source>
        <dbReference type="ARBA" id="ARBA00022737"/>
    </source>
</evidence>
<dbReference type="SUPFAM" id="SSF53901">
    <property type="entry name" value="Thiolase-like"/>
    <property type="match status" value="1"/>
</dbReference>
<dbReference type="InterPro" id="IPR016036">
    <property type="entry name" value="Malonyl_transacylase_ACP-bd"/>
</dbReference>
<evidence type="ECO:0000313" key="14">
    <source>
        <dbReference type="EMBL" id="KAF2820849.1"/>
    </source>
</evidence>
<feature type="domain" description="Ketosynthase family 3 (KS3)" evidence="12">
    <location>
        <begin position="5"/>
        <end position="444"/>
    </location>
</feature>
<dbReference type="Pfam" id="PF14765">
    <property type="entry name" value="PS-DH"/>
    <property type="match status" value="1"/>
</dbReference>
<dbReference type="SUPFAM" id="SSF51735">
    <property type="entry name" value="NAD(P)-binding Rossmann-fold domains"/>
    <property type="match status" value="1"/>
</dbReference>
<feature type="region of interest" description="Disordered" evidence="10">
    <location>
        <begin position="2540"/>
        <end position="2603"/>
    </location>
</feature>
<dbReference type="InterPro" id="IPR049900">
    <property type="entry name" value="PKS_mFAS_DH"/>
</dbReference>
<dbReference type="SMART" id="SM00826">
    <property type="entry name" value="PKS_DH"/>
    <property type="match status" value="1"/>
</dbReference>
<dbReference type="Pfam" id="PF08242">
    <property type="entry name" value="Methyltransf_12"/>
    <property type="match status" value="1"/>
</dbReference>
<keyword evidence="6" id="KW-0677">Repeat</keyword>
<dbReference type="InterPro" id="IPR020806">
    <property type="entry name" value="PKS_PP-bd"/>
</dbReference>
<evidence type="ECO:0000259" key="11">
    <source>
        <dbReference type="PROSITE" id="PS50075"/>
    </source>
</evidence>
<dbReference type="Pfam" id="PF00698">
    <property type="entry name" value="Acyl_transf_1"/>
    <property type="match status" value="1"/>
</dbReference>
<dbReference type="Gene3D" id="3.40.50.720">
    <property type="entry name" value="NAD(P)-binding Rossmann-like Domain"/>
    <property type="match status" value="1"/>
</dbReference>
<feature type="domain" description="Carrier" evidence="11">
    <location>
        <begin position="2388"/>
        <end position="2464"/>
    </location>
</feature>
<dbReference type="InterPro" id="IPR045851">
    <property type="entry name" value="AMP-bd_C_sf"/>
</dbReference>
<dbReference type="Proteomes" id="UP000799424">
    <property type="component" value="Unassembled WGS sequence"/>
</dbReference>
<dbReference type="PROSITE" id="PS00606">
    <property type="entry name" value="KS3_1"/>
    <property type="match status" value="1"/>
</dbReference>
<feature type="domain" description="Carrier" evidence="11">
    <location>
        <begin position="3617"/>
        <end position="3697"/>
    </location>
</feature>
<feature type="active site" description="Proton acceptor; for dehydratase activity" evidence="9">
    <location>
        <position position="973"/>
    </location>
</feature>
<dbReference type="Gene3D" id="3.40.47.10">
    <property type="match status" value="1"/>
</dbReference>
<dbReference type="InterPro" id="IPR016035">
    <property type="entry name" value="Acyl_Trfase/lysoPLipase"/>
</dbReference>
<dbReference type="PANTHER" id="PTHR43775:SF20">
    <property type="entry name" value="HYBRID PKS-NRPS SYNTHETASE APDA"/>
    <property type="match status" value="1"/>
</dbReference>
<sequence>MPYTNEPIAVVGSGCRFPGNSSSPSKLWDLLQDPRDVQRKIDRFRADNFYNKDGHYHGASNVLSAYLLDEDPKLFDSQFFNIPLSEAESIDPQQRVLMETVYESLEAAGISVESLSESNTAVYVGVMCNDFEQIVYGDPENVPTYASTGSHRSILSNRISYFFNWHGPSMTIDTACSSSLVAVHQAVQALRSGEAPVAVAAGSNLIFTPTMFVSESNLNMLSSTGRSRMWDAGANGYARGEGVGSIIMKTLSSALRDGDHIEYIIRETGINQDGKTPGITMPSSELQATLIRDTYARAGLDPLKRRDRCQYFEAHGTGTPAGDPQEAGAIYRAFYADKKDASDHDDFDDEDILHVGSIKTIIGHTEGTAGIAGMMKAGLAIQNKAIPPNMHFTKLNPDIEPFYSNLQVPVQLRDWPDIPIDVPRRASVNSFGFGGANAHAIIESYEPEKAAPRRAITATLSPTPYSFVFSGTSEKSLVAQLRTYLAFLDDNLNFDLGRLSWTLFRRTALSYRVAFSADSVSSLAAKIAEQLEKAEKKEDWCSRANPKTPHEILGVFTGQGAQWATMGRELIIASHFAESIVNDLEASLAELSDAPEWSLKAEMLASKENSRIAEGVISQPLCLAVQVMVVELLRQAGVRFSAVVGHSSGEIACAYVSGLLSAKDAIRVAFYRGKYTPLAKGGSMIASGTDMQDAIDLCSLPKLKGRAQFAASNSSSSVTISGDADAIDLVEMVMQDESKFVRKLKVDTAYHSFHMRVCSEPYIESLEKCGIQILDPAPDACPWYSSVTDGNERVTMDAASVLQSTYWRDNMLNPVLFSQALQAAVASNGIPGLVLEVGPHPALKGPASTTIEEAVGSSVPYFGTLARGQNDAIALTNTIGSIWTILGASDIDFQGYHRAISKDAMFEVSKKLPTYTWDHEKAIWGESRVSKTHRLRTETKHELLGVRLSDEVEGELRWRNYLKPKEMPWTTGHKIQGQMVFPAAGFATMALEAARNLAPFETIRLMELQNFSIHKGLSFFDENSSVETIFILSNILKQDGAITADFGCNACLNKDAGDFSSMASGKVLLTIGEPSKDALPERPHWPNNFVDTNVEYFYEELANLGYGYEGMFQGVTELHRTNSGSKGVLNIPQDPDSAVQNWVVHPATLDVAFQAVFAAVGAPGDGRLWTLHVPTMINSITVNPSAFEDTSGVETPLPFDACLVNAIDEGIAGDIDVYEEGGKQTIVQIQGLNVTPLSKPTPDDDRETFAAMDWEPALPSLATNWTEAKPTADEEKIANFAERLSLLVLRDLCKETTINDVRTNGTENQRAFVDWAEHIIDTVRAGEHPTCPKQWLADTWEILQEPAERYAPSNPQVQACLDAKSRLRLYMKGRLSADDTGFGQGFLACIPFHQAYVERLGDLVNQISFRHRNMRILEIGTGDGFLATKILGTLGDNFTSYTCTNVDEAHFDNIRSQLDGPYSARVLSMDLDVGEDPTEQGFNKGYYDLVLAGNTLHDARDLRQSLIHIRSLMRPGAHLAFLEPTSSKSLAVALGGCLSSNWFAGVEEERKHSPLLSQQVWDDFLRDAGFSGIDTSTPEERTHAVPFSVMCSMATDGEMDLIRDPLAFTGQKKFNNSVLIIGGATMRTKQLVRGVEKALSPFFQDVVVHETMVTVDAQTIASAPTTINLGELDEPLFRPFTEEKFKAAVKLCDNLQSMLWVTVGSRGEDPYMNMMTAVGRCLEGEMPSLRLQFLNFDGNDRPTPETLAYHLLRLHMTHGINARPGTKKAGEPLYTIERELTIQNGTLLIPRYIFSDTINTRLNSDRRLITHNVEQDHTAVELDTSNTAYKLLERELIGDHELFKNHPADIRSIRVTVTKGLLNAIKINAAGCFHVVIGRTSEDSKVIALSEHNQSLISVPDSQVIEVDVDDGDEQNLLLQVAAELLAGSILSDATGSVLVHEPSQALANSLSGLWHTGKSVTITSTSPTVRGATVIHPSSPDRALARAVPQDTTLFADFSQNGSRLDSFLPIGCTPKTTTDYIRPSAYVVGTIDADVLPGAVRRAFLSYRRWTEEPDVTPASELHEKPIGALDAQIVDWTADKTLPVAVEPADVSTHFRSNRTYFMVGLAGELGLQTIKWMVSRGAKYIALSSRNPKVDAGWLEYVASQGATVKLYAMDVTSRDSVRAVHKQICAEMPPIAGVMNGAMILIDALFSNNDFATFDKVLRPKVDGTVYLDEVFNNNDLDFFIVTSSLASVSGNIGQTAYAAANAFMCSLIAGRRMRGLAGSALNMPGIVGLGYLNRDPRKLWRLKKIGYVNISEWEFFQFFSEAIVAGRPDSGLNPEITAGLQRSDVSTVEDPPHWFLTHRFSTLHKVPASGGDATDGDKDGATTRNKLAELTNEKDVNSTILEDLINVLYTRLNMDPSANAVTSDTAIVELGVDSLLAVDIRAWFTKELDLDMPVLKILGGATVQELVDDAVGRLDSQLVPKLARDGEKQTTSGDEPAAPTNDPAADAALAESTSIEESSSAEELAEEVLTVAPLDLPVIEEADDLHSDVAEQDWSTASDSPSSRGDDSSDAAESSSGTQTPITEDTDSEPEEPKQKEENAAQQEVAEEVITSEERTKPIAKLFSNLPIRPAGELEFVKKAQMSHGTSRFWFLMQYIQDPTSFNLLAHLKCTGHVDFNTAEKAVRELGNRHEIFRTAFFADETRGNEPTMGVMKESPLQLECRSPVTEGDIDAEVDELLNYEFKLEQGETIRAKILSLDENTHHVLFAFHHIAMDGFSFNILLAEVNQLYDGQKLAPVSMQFTDFADRQRKQIADGSLDGEFQFWKDMYSQKLPSGEIKPDFPEPLPLFNLAQSTRQSLDNYEFEEASVVLDSRILRQIKTQCKKHKITPFHFFLGVLRTFLFRQLDVDDLVIGIADANRTDDSVASTIGFMLNLLPLRFKNDVADQNISFKDVAAEARKTAYDGLAHSKLPFDALLEKLNIPRSATHSPLYQVFLDFRPFRPEHMPTMFGGEASGDQTVGRNGYDLTLDVNEIDGSETRVSFRTQKYLYSADATQALFDSYMRLVRSFADDFEVPVGSVSLWEEKELESARTLGKGSEIERQWPETLSHRIANIASQWPDKEAVKDGNGKLCSYTQLQHRVQAISDTLTQAGVTQGSRVAVFQHPSVEWVCSLLGIWHAGGTYIPMDLKNSLPRLAAIAAAAKPAVILCHDETESLVPELKSSASHLVNVSSLQHAQPITKVQARANGTAAILFTSGSTGTPKGVILRHSAFRNTIEGLTQQYAIGAEKVLQQSAFTFDFSLDQIMCGLVNGGTVYVATKQDRADPVAIAKIIASENISYTRATPSEYASWIKYGAEHLTSATSWKFAWGGGETMPQSLPESIAGLGLQGLRLFNSYGPAESITCTKTEVSLDFDADANGLNDTDIPAGYPLPNYSVYIVDRNLDLVPQGSTGEILIGGPSVSAGYLNQEKLSASKFISNPWDTGIVYRTGDTGYLRPDGALMFKGRIAGDTQIKIRGIRIDLQDIESCILEASDAALHKVIVSVRDGDVLVAHVQFADGQYDDEASQQAFLRQMRFLLPLPVYMIPAVFVPLDQLPVTSHGKTDRRAVSSLPLPTAHSHTATRSDEDLTKTERKLIKIWMESVPKEMAGSMVPSSQTSFFELGGNSLLLVSLQRAVEREFGVKLGIVDLFEASSLGGMAGKIESMMGEA</sequence>
<dbReference type="InterPro" id="IPR020841">
    <property type="entry name" value="PKS_Beta-ketoAc_synthase_dom"/>
</dbReference>
<dbReference type="GO" id="GO:0032259">
    <property type="term" value="P:methylation"/>
    <property type="evidence" value="ECO:0007669"/>
    <property type="project" value="UniProtKB-KW"/>
</dbReference>
<dbReference type="InterPro" id="IPR023213">
    <property type="entry name" value="CAT-like_dom_sf"/>
</dbReference>
<dbReference type="EMBL" id="MU006239">
    <property type="protein sequence ID" value="KAF2820849.1"/>
    <property type="molecule type" value="Genomic_DNA"/>
</dbReference>
<dbReference type="GO" id="GO:0004315">
    <property type="term" value="F:3-oxoacyl-[acyl-carrier-protein] synthase activity"/>
    <property type="evidence" value="ECO:0007669"/>
    <property type="project" value="InterPro"/>
</dbReference>
<dbReference type="GO" id="GO:0008168">
    <property type="term" value="F:methyltransferase activity"/>
    <property type="evidence" value="ECO:0007669"/>
    <property type="project" value="UniProtKB-KW"/>
</dbReference>
<dbReference type="GO" id="GO:0031177">
    <property type="term" value="F:phosphopantetheine binding"/>
    <property type="evidence" value="ECO:0007669"/>
    <property type="project" value="InterPro"/>
</dbReference>
<dbReference type="InterPro" id="IPR001242">
    <property type="entry name" value="Condensation_dom"/>
</dbReference>
<evidence type="ECO:0000256" key="1">
    <source>
        <dbReference type="ARBA" id="ARBA00022450"/>
    </source>
</evidence>
<dbReference type="PROSITE" id="PS52004">
    <property type="entry name" value="KS3_2"/>
    <property type="match status" value="1"/>
</dbReference>
<dbReference type="Gene3D" id="3.10.129.110">
    <property type="entry name" value="Polyketide synthase dehydratase"/>
    <property type="match status" value="1"/>
</dbReference>
<feature type="region of interest" description="N-terminal hotdog fold" evidence="9">
    <location>
        <begin position="941"/>
        <end position="1074"/>
    </location>
</feature>
<feature type="region of interest" description="C-terminal hotdog fold" evidence="9">
    <location>
        <begin position="1089"/>
        <end position="1243"/>
    </location>
</feature>
<dbReference type="InterPro" id="IPR013217">
    <property type="entry name" value="Methyltransf_12"/>
</dbReference>
<evidence type="ECO:0000256" key="3">
    <source>
        <dbReference type="ARBA" id="ARBA00022598"/>
    </source>
</evidence>
<dbReference type="InterPro" id="IPR020807">
    <property type="entry name" value="PKS_DH"/>
</dbReference>
<comment type="similarity">
    <text evidence="8">Belongs to the NRP synthetase family.</text>
</comment>
<dbReference type="GO" id="GO:0006633">
    <property type="term" value="P:fatty acid biosynthetic process"/>
    <property type="evidence" value="ECO:0007669"/>
    <property type="project" value="InterPro"/>
</dbReference>
<dbReference type="CDD" id="cd05930">
    <property type="entry name" value="A_NRPS"/>
    <property type="match status" value="1"/>
</dbReference>
<dbReference type="Pfam" id="PF00501">
    <property type="entry name" value="AMP-binding"/>
    <property type="match status" value="1"/>
</dbReference>
<evidence type="ECO:0000256" key="2">
    <source>
        <dbReference type="ARBA" id="ARBA00022553"/>
    </source>
</evidence>
<dbReference type="Gene3D" id="3.30.559.10">
    <property type="entry name" value="Chloramphenicol acetyltransferase-like domain"/>
    <property type="match status" value="1"/>
</dbReference>
<dbReference type="InterPro" id="IPR042104">
    <property type="entry name" value="PKS_dehydratase_sf"/>
</dbReference>
<keyword evidence="2" id="KW-0597">Phosphoprotein</keyword>
<dbReference type="SUPFAM" id="SSF52151">
    <property type="entry name" value="FabD/lysophospholipase-like"/>
    <property type="match status" value="1"/>
</dbReference>
<organism evidence="14 15">
    <name type="scientific">Ophiobolus disseminans</name>
    <dbReference type="NCBI Taxonomy" id="1469910"/>
    <lineage>
        <taxon>Eukaryota</taxon>
        <taxon>Fungi</taxon>
        <taxon>Dikarya</taxon>
        <taxon>Ascomycota</taxon>
        <taxon>Pezizomycotina</taxon>
        <taxon>Dothideomycetes</taxon>
        <taxon>Pleosporomycetidae</taxon>
        <taxon>Pleosporales</taxon>
        <taxon>Pleosporineae</taxon>
        <taxon>Phaeosphaeriaceae</taxon>
        <taxon>Ophiobolus</taxon>
    </lineage>
</organism>
<proteinExistence type="inferred from homology"/>
<dbReference type="InterPro" id="IPR000873">
    <property type="entry name" value="AMP-dep_synth/lig_dom"/>
</dbReference>
<dbReference type="SMART" id="SM00823">
    <property type="entry name" value="PKS_PP"/>
    <property type="match status" value="2"/>
</dbReference>
<dbReference type="InterPro" id="IPR049552">
    <property type="entry name" value="PKS_DH_N"/>
</dbReference>
<dbReference type="InterPro" id="IPR057326">
    <property type="entry name" value="KR_dom"/>
</dbReference>
<evidence type="ECO:0008006" key="16">
    <source>
        <dbReference type="Google" id="ProtNLM"/>
    </source>
</evidence>
<dbReference type="CDD" id="cd19532">
    <property type="entry name" value="C_PKS-NRPS"/>
    <property type="match status" value="1"/>
</dbReference>
<keyword evidence="1" id="KW-0596">Phosphopantetheine</keyword>
<dbReference type="InterPro" id="IPR036736">
    <property type="entry name" value="ACP-like_sf"/>
</dbReference>
<evidence type="ECO:0000313" key="15">
    <source>
        <dbReference type="Proteomes" id="UP000799424"/>
    </source>
</evidence>
<dbReference type="InterPro" id="IPR006162">
    <property type="entry name" value="Ppantetheine_attach_site"/>
</dbReference>
<dbReference type="Gene3D" id="3.40.366.10">
    <property type="entry name" value="Malonyl-Coenzyme A Acyl Carrier Protein, domain 2"/>
    <property type="match status" value="1"/>
</dbReference>
<dbReference type="Pfam" id="PF00550">
    <property type="entry name" value="PP-binding"/>
    <property type="match status" value="2"/>
</dbReference>
<evidence type="ECO:0000256" key="10">
    <source>
        <dbReference type="SAM" id="MobiDB-lite"/>
    </source>
</evidence>
<dbReference type="InterPro" id="IPR009081">
    <property type="entry name" value="PP-bd_ACP"/>
</dbReference>
<dbReference type="InterPro" id="IPR001227">
    <property type="entry name" value="Ac_transferase_dom_sf"/>
</dbReference>
<dbReference type="InterPro" id="IPR014030">
    <property type="entry name" value="Ketoacyl_synth_N"/>
</dbReference>
<keyword evidence="3" id="KW-0436">Ligase</keyword>
<dbReference type="Pfam" id="PF00109">
    <property type="entry name" value="ketoacyl-synt"/>
    <property type="match status" value="1"/>
</dbReference>
<dbReference type="InterPro" id="IPR036291">
    <property type="entry name" value="NAD(P)-bd_dom_sf"/>
</dbReference>
<dbReference type="OrthoDB" id="329835at2759"/>
<dbReference type="InterPro" id="IPR013968">
    <property type="entry name" value="PKS_KR"/>
</dbReference>
<dbReference type="InterPro" id="IPR018201">
    <property type="entry name" value="Ketoacyl_synth_AS"/>
</dbReference>
<dbReference type="PROSITE" id="PS00012">
    <property type="entry name" value="PHOSPHOPANTETHEINE"/>
    <property type="match status" value="1"/>
</dbReference>
<dbReference type="Pfam" id="PF21089">
    <property type="entry name" value="PKS_DH_N"/>
    <property type="match status" value="1"/>
</dbReference>
<dbReference type="SUPFAM" id="SSF56801">
    <property type="entry name" value="Acetyl-CoA synthetase-like"/>
    <property type="match status" value="1"/>
</dbReference>
<dbReference type="InterPro" id="IPR050091">
    <property type="entry name" value="PKS_NRPS_Biosynth_Enz"/>
</dbReference>
<dbReference type="PANTHER" id="PTHR43775">
    <property type="entry name" value="FATTY ACID SYNTHASE"/>
    <property type="match status" value="1"/>
</dbReference>
<dbReference type="InterPro" id="IPR049551">
    <property type="entry name" value="PKS_DH_C"/>
</dbReference>
<dbReference type="Pfam" id="PF02801">
    <property type="entry name" value="Ketoacyl-synt_C"/>
    <property type="match status" value="1"/>
</dbReference>
<dbReference type="Gene3D" id="3.40.50.12780">
    <property type="entry name" value="N-terminal domain of ligase-like"/>
    <property type="match status" value="1"/>
</dbReference>
<dbReference type="Gene3D" id="3.30.559.30">
    <property type="entry name" value="Nonribosomal peptide synthetase, condensation domain"/>
    <property type="match status" value="1"/>
</dbReference>
<dbReference type="SMART" id="SM00822">
    <property type="entry name" value="PKS_KR"/>
    <property type="match status" value="1"/>
</dbReference>
<dbReference type="SMART" id="SM00825">
    <property type="entry name" value="PKS_KS"/>
    <property type="match status" value="1"/>
</dbReference>
<feature type="compositionally biased region" description="Low complexity" evidence="10">
    <location>
        <begin position="2484"/>
        <end position="2508"/>
    </location>
</feature>
<dbReference type="CDD" id="cd00833">
    <property type="entry name" value="PKS"/>
    <property type="match status" value="1"/>
</dbReference>
<evidence type="ECO:0000256" key="9">
    <source>
        <dbReference type="PROSITE-ProRule" id="PRU01363"/>
    </source>
</evidence>
<dbReference type="CDD" id="cd02440">
    <property type="entry name" value="AdoMet_MTases"/>
    <property type="match status" value="1"/>
</dbReference>
<dbReference type="Pfam" id="PF16197">
    <property type="entry name" value="KAsynt_C_assoc"/>
    <property type="match status" value="1"/>
</dbReference>
<dbReference type="Gene3D" id="1.10.1200.10">
    <property type="entry name" value="ACP-like"/>
    <property type="match status" value="2"/>
</dbReference>
<dbReference type="PROSITE" id="PS00455">
    <property type="entry name" value="AMP_BINDING"/>
    <property type="match status" value="1"/>
</dbReference>
<evidence type="ECO:0000256" key="8">
    <source>
        <dbReference type="ARBA" id="ARBA00029454"/>
    </source>
</evidence>
<keyword evidence="4" id="KW-0489">Methyltransferase</keyword>
<dbReference type="InterPro" id="IPR032821">
    <property type="entry name" value="PKS_assoc"/>
</dbReference>
<feature type="region of interest" description="Disordered" evidence="10">
    <location>
        <begin position="2468"/>
        <end position="2514"/>
    </location>
</feature>
<dbReference type="SUPFAM" id="SSF52777">
    <property type="entry name" value="CoA-dependent acyltransferases"/>
    <property type="match status" value="2"/>
</dbReference>
<name>A0A6A6ZJJ5_9PLEO</name>
<dbReference type="InterPro" id="IPR014031">
    <property type="entry name" value="Ketoacyl_synth_C"/>
</dbReference>
<dbReference type="PROSITE" id="PS50075">
    <property type="entry name" value="CARRIER"/>
    <property type="match status" value="2"/>
</dbReference>
<evidence type="ECO:0000259" key="12">
    <source>
        <dbReference type="PROSITE" id="PS52004"/>
    </source>
</evidence>
<dbReference type="SUPFAM" id="SSF47336">
    <property type="entry name" value="ACP-like"/>
    <property type="match status" value="2"/>
</dbReference>
<dbReference type="SUPFAM" id="SSF53335">
    <property type="entry name" value="S-adenosyl-L-methionine-dependent methyltransferases"/>
    <property type="match status" value="1"/>
</dbReference>
<dbReference type="PROSITE" id="PS52019">
    <property type="entry name" value="PKS_MFAS_DH"/>
    <property type="match status" value="1"/>
</dbReference>
<accession>A0A6A6ZJJ5</accession>
<dbReference type="InterPro" id="IPR014043">
    <property type="entry name" value="Acyl_transferase_dom"/>
</dbReference>
<dbReference type="GO" id="GO:0016874">
    <property type="term" value="F:ligase activity"/>
    <property type="evidence" value="ECO:0007669"/>
    <property type="project" value="UniProtKB-KW"/>
</dbReference>
<dbReference type="SMART" id="SM00827">
    <property type="entry name" value="PKS_AT"/>
    <property type="match status" value="1"/>
</dbReference>
<dbReference type="GO" id="GO:0009403">
    <property type="term" value="P:toxin biosynthetic process"/>
    <property type="evidence" value="ECO:0007669"/>
    <property type="project" value="UniProtKB-ARBA"/>
</dbReference>
<dbReference type="Pfam" id="PF08659">
    <property type="entry name" value="KR"/>
    <property type="match status" value="1"/>
</dbReference>